<protein>
    <submittedName>
        <fullName evidence="1">Uncharacterized protein</fullName>
    </submittedName>
</protein>
<dbReference type="EMBL" id="CM009300">
    <property type="protein sequence ID" value="KAI9386012.1"/>
    <property type="molecule type" value="Genomic_DNA"/>
</dbReference>
<keyword evidence="2" id="KW-1185">Reference proteome</keyword>
<reference evidence="1 2" key="1">
    <citation type="journal article" date="2006" name="Science">
        <title>The genome of black cottonwood, Populus trichocarpa (Torr. &amp; Gray).</title>
        <authorList>
            <person name="Tuskan G.A."/>
            <person name="Difazio S."/>
            <person name="Jansson S."/>
            <person name="Bohlmann J."/>
            <person name="Grigoriev I."/>
            <person name="Hellsten U."/>
            <person name="Putnam N."/>
            <person name="Ralph S."/>
            <person name="Rombauts S."/>
            <person name="Salamov A."/>
            <person name="Schein J."/>
            <person name="Sterck L."/>
            <person name="Aerts A."/>
            <person name="Bhalerao R.R."/>
            <person name="Bhalerao R.P."/>
            <person name="Blaudez D."/>
            <person name="Boerjan W."/>
            <person name="Brun A."/>
            <person name="Brunner A."/>
            <person name="Busov V."/>
            <person name="Campbell M."/>
            <person name="Carlson J."/>
            <person name="Chalot M."/>
            <person name="Chapman J."/>
            <person name="Chen G.L."/>
            <person name="Cooper D."/>
            <person name="Coutinho P.M."/>
            <person name="Couturier J."/>
            <person name="Covert S."/>
            <person name="Cronk Q."/>
            <person name="Cunningham R."/>
            <person name="Davis J."/>
            <person name="Degroeve S."/>
            <person name="Dejardin A."/>
            <person name="Depamphilis C."/>
            <person name="Detter J."/>
            <person name="Dirks B."/>
            <person name="Dubchak I."/>
            <person name="Duplessis S."/>
            <person name="Ehlting J."/>
            <person name="Ellis B."/>
            <person name="Gendler K."/>
            <person name="Goodstein D."/>
            <person name="Gribskov M."/>
            <person name="Grimwood J."/>
            <person name="Groover A."/>
            <person name="Gunter L."/>
            <person name="Hamberger B."/>
            <person name="Heinze B."/>
            <person name="Helariutta Y."/>
            <person name="Henrissat B."/>
            <person name="Holligan D."/>
            <person name="Holt R."/>
            <person name="Huang W."/>
            <person name="Islam-Faridi N."/>
            <person name="Jones S."/>
            <person name="Jones-Rhoades M."/>
            <person name="Jorgensen R."/>
            <person name="Joshi C."/>
            <person name="Kangasjarvi J."/>
            <person name="Karlsson J."/>
            <person name="Kelleher C."/>
            <person name="Kirkpatrick R."/>
            <person name="Kirst M."/>
            <person name="Kohler A."/>
            <person name="Kalluri U."/>
            <person name="Larimer F."/>
            <person name="Leebens-Mack J."/>
            <person name="Leple J.C."/>
            <person name="Locascio P."/>
            <person name="Lou Y."/>
            <person name="Lucas S."/>
            <person name="Martin F."/>
            <person name="Montanini B."/>
            <person name="Napoli C."/>
            <person name="Nelson D.R."/>
            <person name="Nelson C."/>
            <person name="Nieminen K."/>
            <person name="Nilsson O."/>
            <person name="Pereda V."/>
            <person name="Peter G."/>
            <person name="Philippe R."/>
            <person name="Pilate G."/>
            <person name="Poliakov A."/>
            <person name="Razumovskaya J."/>
            <person name="Richardson P."/>
            <person name="Rinaldi C."/>
            <person name="Ritland K."/>
            <person name="Rouze P."/>
            <person name="Ryaboy D."/>
            <person name="Schmutz J."/>
            <person name="Schrader J."/>
            <person name="Segerman B."/>
            <person name="Shin H."/>
            <person name="Siddiqui A."/>
            <person name="Sterky F."/>
            <person name="Terry A."/>
            <person name="Tsai C.J."/>
            <person name="Uberbacher E."/>
            <person name="Unneberg P."/>
            <person name="Vahala J."/>
            <person name="Wall K."/>
            <person name="Wessler S."/>
            <person name="Yang G."/>
            <person name="Yin T."/>
            <person name="Douglas C."/>
            <person name="Marra M."/>
            <person name="Sandberg G."/>
            <person name="Van de Peer Y."/>
            <person name="Rokhsar D."/>
        </authorList>
    </citation>
    <scope>NUCLEOTIDE SEQUENCE [LARGE SCALE GENOMIC DNA]</scope>
    <source>
        <strain evidence="2">cv. Nisqually</strain>
    </source>
</reference>
<evidence type="ECO:0000313" key="2">
    <source>
        <dbReference type="Proteomes" id="UP000006729"/>
    </source>
</evidence>
<name>A0ACC0SA17_POPTR</name>
<comment type="caution">
    <text evidence="1">The sequence shown here is derived from an EMBL/GenBank/DDBJ whole genome shotgun (WGS) entry which is preliminary data.</text>
</comment>
<proteinExistence type="predicted"/>
<gene>
    <name evidence="1" type="ORF">POPTR_011G142200v4</name>
</gene>
<dbReference type="Proteomes" id="UP000006729">
    <property type="component" value="Chromosome 11"/>
</dbReference>
<sequence>MLGVSNSMRFENYTPMMRRKNIKLLISLFMRSIYLLMTWIM</sequence>
<organism evidence="1 2">
    <name type="scientific">Populus trichocarpa</name>
    <name type="common">Western balsam poplar</name>
    <name type="synonym">Populus balsamifera subsp. trichocarpa</name>
    <dbReference type="NCBI Taxonomy" id="3694"/>
    <lineage>
        <taxon>Eukaryota</taxon>
        <taxon>Viridiplantae</taxon>
        <taxon>Streptophyta</taxon>
        <taxon>Embryophyta</taxon>
        <taxon>Tracheophyta</taxon>
        <taxon>Spermatophyta</taxon>
        <taxon>Magnoliopsida</taxon>
        <taxon>eudicotyledons</taxon>
        <taxon>Gunneridae</taxon>
        <taxon>Pentapetalae</taxon>
        <taxon>rosids</taxon>
        <taxon>fabids</taxon>
        <taxon>Malpighiales</taxon>
        <taxon>Salicaceae</taxon>
        <taxon>Saliceae</taxon>
        <taxon>Populus</taxon>
    </lineage>
</organism>
<accession>A0ACC0SA17</accession>
<evidence type="ECO:0000313" key="1">
    <source>
        <dbReference type="EMBL" id="KAI9386012.1"/>
    </source>
</evidence>